<dbReference type="SUPFAM" id="SSF52540">
    <property type="entry name" value="P-loop containing nucleoside triphosphate hydrolases"/>
    <property type="match status" value="1"/>
</dbReference>
<dbReference type="Gene3D" id="1.20.5.4130">
    <property type="match status" value="1"/>
</dbReference>
<dbReference type="SUPFAM" id="SSF52058">
    <property type="entry name" value="L domain-like"/>
    <property type="match status" value="2"/>
</dbReference>
<gene>
    <name evidence="11" type="primary">11416242</name>
    <name evidence="10" type="ordered locus">MTR_3g022600</name>
</gene>
<protein>
    <submittedName>
        <fullName evidence="10">LRR and NB-ARC domain disease resistance protein</fullName>
    </submittedName>
</protein>
<evidence type="ECO:0000259" key="9">
    <source>
        <dbReference type="Pfam" id="PF25019"/>
    </source>
</evidence>
<evidence type="ECO:0000256" key="2">
    <source>
        <dbReference type="ARBA" id="ARBA00022737"/>
    </source>
</evidence>
<dbReference type="GO" id="GO:0006952">
    <property type="term" value="P:defense response"/>
    <property type="evidence" value="ECO:0007669"/>
    <property type="project" value="UniProtKB-KW"/>
</dbReference>
<dbReference type="FunFam" id="3.40.50.300:FF:001091">
    <property type="entry name" value="Probable disease resistance protein At1g61300"/>
    <property type="match status" value="1"/>
</dbReference>
<sequence>MAELVAGAFLQSSFQVIIEKLASVDIRDYFSSNNVDALAKELNNALDSINQVLDEAEIKQYQNKYVKKWLDELKHVLYEADQLLDEISTDAMLNKVKAESEPLTTNLLGLVSALTTNPFECRLNEQLDKLELLAKQKKDLRLGEGPSASNEGLVSWKPSKRLSSTALLDESSIYGRDDDKEKLIKFLLTGNDSGNQVPIISIVGLGGMGKTTLAKLVYNDNKIKKHFELKAWVYVSESFDVFGLTKAILKSFNPSADGEDLNQLQHQLQHMLMGKKYLLVLDDIWNGSVEYWEQLLLPFNHGSSGSKIIVTTREKEVACHVLKSTELFDLQQLEKSNCWRLFVTHAFQGKSVCEYPNLESIGKKIVEKCGGLPLAIKSLGQLLRKKLSEHEWIKILETDMWRLSDGDHNINSVLRLSYHNLPSDLKRCFAYCSIFPKGYRFKKEVLIKLWMAEGLLKCCGSDKSEEEFGNEIFGDLESISFFQQSFDPYEHYVMHDLVNDLTKSVSGEFCLQIEGARVEGINERTRHIQFSFPSHCDDDFLLKNPNGVDNLLEPICELKGLRSLMILQGMRASMDITNNVQHGLFSRLKCLRMLTFRGCYLSELVDEISNLKLLRYLDLSYTKIRSLPDTICMLYNLQTLLLKGCRQLTELPSNFSKLVNLCHLELPCDNFGDPRIKKMPKHMGKLNNLQSLSYFIVEAHNESDLKDLAKLNQLHGTIHIKGLGNVSDPADAATSNLKDKKYLEELQMEFNGGREEMDERSVLVLEALKPNSNLKKLNITHYKGSRFPNWLRGSHLRNLVSLELNGCRCSCLPILGQLPSLKKLSIYDCEGIKIIDEEFYGNNSTIVPFKSLEYLRFEDMVNWEEWICVRFPLLIELSITNCPKLKGTLPQHLPSLQKLNISGCKELEEWLCLEGFLSLKELYISHCSKFKRVLPQLLPHLPSLQKLRINDCNMLEEWLCLGEFPLLKDISIFKCSELKRALPQHLPSLQKLEIRDCNKLEASIPKCDNMIELDIRRCDRILVNELPTSLKKLVLSENQYTEFSVEPNLVNYTILDELNLDWSGFVKCPSLDLCCYNSLGDLSIKGWHSSSLPLELHLFTKLHYLCLFDCPELESFPMGGLPSNLSLLGIHNCPKLIGSREEWGLFQLNSLYSFFVSDEFENVESFPEENLLPPTLEFLVLDNCSKLRIMNKKGFLYLKSLNRLLIENCPSLESLPEKEDLPNSLITLWIEGNCGIIKEKYEKEGGERWHTISHIPNVWIDGIKQE</sequence>
<evidence type="ECO:0000313" key="10">
    <source>
        <dbReference type="EMBL" id="AES69112.1"/>
    </source>
</evidence>
<dbReference type="HOGENOM" id="CLU_000837_8_8_1"/>
<dbReference type="EnsemblPlants" id="AES69112">
    <property type="protein sequence ID" value="AES69112"/>
    <property type="gene ID" value="MTR_3g022600"/>
</dbReference>
<evidence type="ECO:0000256" key="4">
    <source>
        <dbReference type="ARBA" id="ARBA00022821"/>
    </source>
</evidence>
<dbReference type="Pfam" id="PF25019">
    <property type="entry name" value="LRR_R13L1-DRL21"/>
    <property type="match status" value="1"/>
</dbReference>
<dbReference type="Pfam" id="PF00931">
    <property type="entry name" value="NB-ARC"/>
    <property type="match status" value="1"/>
</dbReference>
<dbReference type="GO" id="GO:0051707">
    <property type="term" value="P:response to other organism"/>
    <property type="evidence" value="ECO:0007669"/>
    <property type="project" value="UniProtKB-ARBA"/>
</dbReference>
<organism evidence="10 12">
    <name type="scientific">Medicago truncatula</name>
    <name type="common">Barrel medic</name>
    <name type="synonym">Medicago tribuloides</name>
    <dbReference type="NCBI Taxonomy" id="3880"/>
    <lineage>
        <taxon>Eukaryota</taxon>
        <taxon>Viridiplantae</taxon>
        <taxon>Streptophyta</taxon>
        <taxon>Embryophyta</taxon>
        <taxon>Tracheophyta</taxon>
        <taxon>Spermatophyta</taxon>
        <taxon>Magnoliopsida</taxon>
        <taxon>eudicotyledons</taxon>
        <taxon>Gunneridae</taxon>
        <taxon>Pentapetalae</taxon>
        <taxon>rosids</taxon>
        <taxon>fabids</taxon>
        <taxon>Fabales</taxon>
        <taxon>Fabaceae</taxon>
        <taxon>Papilionoideae</taxon>
        <taxon>50 kb inversion clade</taxon>
        <taxon>NPAAA clade</taxon>
        <taxon>Hologalegina</taxon>
        <taxon>IRL clade</taxon>
        <taxon>Trifolieae</taxon>
        <taxon>Medicago</taxon>
    </lineage>
</organism>
<feature type="domain" description="R13L1/DRL21-like LRR repeat region" evidence="9">
    <location>
        <begin position="705"/>
        <end position="829"/>
    </location>
</feature>
<reference evidence="10 12" key="1">
    <citation type="journal article" date="2011" name="Nature">
        <title>The Medicago genome provides insight into the evolution of rhizobial symbioses.</title>
        <authorList>
            <person name="Young N.D."/>
            <person name="Debelle F."/>
            <person name="Oldroyd G.E."/>
            <person name="Geurts R."/>
            <person name="Cannon S.B."/>
            <person name="Udvardi M.K."/>
            <person name="Benedito V.A."/>
            <person name="Mayer K.F."/>
            <person name="Gouzy J."/>
            <person name="Schoof H."/>
            <person name="Van de Peer Y."/>
            <person name="Proost S."/>
            <person name="Cook D.R."/>
            <person name="Meyers B.C."/>
            <person name="Spannagl M."/>
            <person name="Cheung F."/>
            <person name="De Mita S."/>
            <person name="Krishnakumar V."/>
            <person name="Gundlach H."/>
            <person name="Zhou S."/>
            <person name="Mudge J."/>
            <person name="Bharti A.K."/>
            <person name="Murray J.D."/>
            <person name="Naoumkina M.A."/>
            <person name="Rosen B."/>
            <person name="Silverstein K.A."/>
            <person name="Tang H."/>
            <person name="Rombauts S."/>
            <person name="Zhao P.X."/>
            <person name="Zhou P."/>
            <person name="Barbe V."/>
            <person name="Bardou P."/>
            <person name="Bechner M."/>
            <person name="Bellec A."/>
            <person name="Berger A."/>
            <person name="Berges H."/>
            <person name="Bidwell S."/>
            <person name="Bisseling T."/>
            <person name="Choisne N."/>
            <person name="Couloux A."/>
            <person name="Denny R."/>
            <person name="Deshpande S."/>
            <person name="Dai X."/>
            <person name="Doyle J.J."/>
            <person name="Dudez A.M."/>
            <person name="Farmer A.D."/>
            <person name="Fouteau S."/>
            <person name="Franken C."/>
            <person name="Gibelin C."/>
            <person name="Gish J."/>
            <person name="Goldstein S."/>
            <person name="Gonzalez A.J."/>
            <person name="Green P.J."/>
            <person name="Hallab A."/>
            <person name="Hartog M."/>
            <person name="Hua A."/>
            <person name="Humphray S.J."/>
            <person name="Jeong D.H."/>
            <person name="Jing Y."/>
            <person name="Jocker A."/>
            <person name="Kenton S.M."/>
            <person name="Kim D.J."/>
            <person name="Klee K."/>
            <person name="Lai H."/>
            <person name="Lang C."/>
            <person name="Lin S."/>
            <person name="Macmil S.L."/>
            <person name="Magdelenat G."/>
            <person name="Matthews L."/>
            <person name="McCorrison J."/>
            <person name="Monaghan E.L."/>
            <person name="Mun J.H."/>
            <person name="Najar F.Z."/>
            <person name="Nicholson C."/>
            <person name="Noirot C."/>
            <person name="O'Bleness M."/>
            <person name="Paule C.R."/>
            <person name="Poulain J."/>
            <person name="Prion F."/>
            <person name="Qin B."/>
            <person name="Qu C."/>
            <person name="Retzel E.F."/>
            <person name="Riddle C."/>
            <person name="Sallet E."/>
            <person name="Samain S."/>
            <person name="Samson N."/>
            <person name="Sanders I."/>
            <person name="Saurat O."/>
            <person name="Scarpelli C."/>
            <person name="Schiex T."/>
            <person name="Segurens B."/>
            <person name="Severin A.J."/>
            <person name="Sherrier D.J."/>
            <person name="Shi R."/>
            <person name="Sims S."/>
            <person name="Singer S.R."/>
            <person name="Sinharoy S."/>
            <person name="Sterck L."/>
            <person name="Viollet A."/>
            <person name="Wang B.B."/>
            <person name="Wang K."/>
            <person name="Wang M."/>
            <person name="Wang X."/>
            <person name="Warfsmann J."/>
            <person name="Weissenbach J."/>
            <person name="White D.D."/>
            <person name="White J.D."/>
            <person name="Wiley G.B."/>
            <person name="Wincker P."/>
            <person name="Xing Y."/>
            <person name="Yang L."/>
            <person name="Yao Z."/>
            <person name="Ying F."/>
            <person name="Zhai J."/>
            <person name="Zhou L."/>
            <person name="Zuber A."/>
            <person name="Denarie J."/>
            <person name="Dixon R.A."/>
            <person name="May G.D."/>
            <person name="Schwartz D.C."/>
            <person name="Rogers J."/>
            <person name="Quetier F."/>
            <person name="Town C.D."/>
            <person name="Roe B.A."/>
        </authorList>
    </citation>
    <scope>NUCLEOTIDE SEQUENCE [LARGE SCALE GENOMIC DNA]</scope>
    <source>
        <strain evidence="10">A17</strain>
        <strain evidence="11 12">cv. Jemalong A17</strain>
    </source>
</reference>
<evidence type="ECO:0000313" key="11">
    <source>
        <dbReference type="EnsemblPlants" id="AES69112"/>
    </source>
</evidence>
<keyword evidence="3" id="KW-0547">Nucleotide-binding</keyword>
<dbReference type="InterPro" id="IPR042197">
    <property type="entry name" value="Apaf_helical"/>
</dbReference>
<proteinExistence type="predicted"/>
<dbReference type="Pfam" id="PF18052">
    <property type="entry name" value="Rx_N"/>
    <property type="match status" value="1"/>
</dbReference>
<reference evidence="10 12" key="2">
    <citation type="journal article" date="2014" name="BMC Genomics">
        <title>An improved genome release (version Mt4.0) for the model legume Medicago truncatula.</title>
        <authorList>
            <person name="Tang H."/>
            <person name="Krishnakumar V."/>
            <person name="Bidwell S."/>
            <person name="Rosen B."/>
            <person name="Chan A."/>
            <person name="Zhou S."/>
            <person name="Gentzbittel L."/>
            <person name="Childs K.L."/>
            <person name="Yandell M."/>
            <person name="Gundlach H."/>
            <person name="Mayer K.F."/>
            <person name="Schwartz D.C."/>
            <person name="Town C.D."/>
        </authorList>
    </citation>
    <scope>GENOME REANNOTATION</scope>
    <source>
        <strain evidence="11 12">cv. Jemalong A17</strain>
    </source>
</reference>
<dbReference type="AlphaFoldDB" id="G7J1J8"/>
<dbReference type="Gene3D" id="3.40.50.300">
    <property type="entry name" value="P-loop containing nucleotide triphosphate hydrolases"/>
    <property type="match status" value="1"/>
</dbReference>
<dbReference type="InterPro" id="IPR027417">
    <property type="entry name" value="P-loop_NTPase"/>
</dbReference>
<feature type="domain" description="Disease resistance protein winged helix" evidence="8">
    <location>
        <begin position="434"/>
        <end position="501"/>
    </location>
</feature>
<evidence type="ECO:0000259" key="6">
    <source>
        <dbReference type="Pfam" id="PF00931"/>
    </source>
</evidence>
<evidence type="ECO:0000313" key="12">
    <source>
        <dbReference type="Proteomes" id="UP000002051"/>
    </source>
</evidence>
<dbReference type="InterPro" id="IPR002182">
    <property type="entry name" value="NB-ARC"/>
</dbReference>
<keyword evidence="1" id="KW-0433">Leucine-rich repeat</keyword>
<evidence type="ECO:0000256" key="5">
    <source>
        <dbReference type="ARBA" id="ARBA00022840"/>
    </source>
</evidence>
<dbReference type="Gene3D" id="1.10.8.430">
    <property type="entry name" value="Helical domain of apoptotic protease-activating factors"/>
    <property type="match status" value="1"/>
</dbReference>
<name>G7J1J8_MEDTR</name>
<dbReference type="Gene3D" id="3.80.10.10">
    <property type="entry name" value="Ribonuclease Inhibitor"/>
    <property type="match status" value="3"/>
</dbReference>
<dbReference type="GO" id="GO:0043531">
    <property type="term" value="F:ADP binding"/>
    <property type="evidence" value="ECO:0007669"/>
    <property type="project" value="InterPro"/>
</dbReference>
<keyword evidence="5" id="KW-0067">ATP-binding</keyword>
<dbReference type="Pfam" id="PF23559">
    <property type="entry name" value="WHD_DRP"/>
    <property type="match status" value="1"/>
</dbReference>
<reference evidence="11" key="3">
    <citation type="submission" date="2015-04" db="UniProtKB">
        <authorList>
            <consortium name="EnsemblPlants"/>
        </authorList>
    </citation>
    <scope>IDENTIFICATION</scope>
    <source>
        <strain evidence="11">cv. Jemalong A17</strain>
    </source>
</reference>
<dbReference type="GO" id="GO:0005524">
    <property type="term" value="F:ATP binding"/>
    <property type="evidence" value="ECO:0007669"/>
    <property type="project" value="UniProtKB-KW"/>
</dbReference>
<dbReference type="KEGG" id="mtr:11416242"/>
<keyword evidence="12" id="KW-1185">Reference proteome</keyword>
<dbReference type="PRINTS" id="PR00364">
    <property type="entry name" value="DISEASERSIST"/>
</dbReference>
<dbReference type="OMA" id="MEYHSLL"/>
<keyword evidence="4" id="KW-0611">Plant defense</keyword>
<accession>G7J1J8</accession>
<evidence type="ECO:0000256" key="1">
    <source>
        <dbReference type="ARBA" id="ARBA00022614"/>
    </source>
</evidence>
<dbReference type="Gene3D" id="1.10.10.10">
    <property type="entry name" value="Winged helix-like DNA-binding domain superfamily/Winged helix DNA-binding domain"/>
    <property type="match status" value="1"/>
</dbReference>
<evidence type="ECO:0000256" key="3">
    <source>
        <dbReference type="ARBA" id="ARBA00022741"/>
    </source>
</evidence>
<dbReference type="PaxDb" id="3880-AES69112"/>
<dbReference type="InterPro" id="IPR056789">
    <property type="entry name" value="LRR_R13L1-DRL21"/>
</dbReference>
<dbReference type="Proteomes" id="UP000002051">
    <property type="component" value="Chromosome 3"/>
</dbReference>
<evidence type="ECO:0000259" key="8">
    <source>
        <dbReference type="Pfam" id="PF23559"/>
    </source>
</evidence>
<dbReference type="InterPro" id="IPR032675">
    <property type="entry name" value="LRR_dom_sf"/>
</dbReference>
<keyword evidence="2" id="KW-0677">Repeat</keyword>
<dbReference type="eggNOG" id="KOG4658">
    <property type="taxonomic scope" value="Eukaryota"/>
</dbReference>
<dbReference type="InterPro" id="IPR036388">
    <property type="entry name" value="WH-like_DNA-bd_sf"/>
</dbReference>
<feature type="domain" description="Disease resistance N-terminal" evidence="7">
    <location>
        <begin position="16"/>
        <end position="97"/>
    </location>
</feature>
<dbReference type="PANTHER" id="PTHR36766:SF40">
    <property type="entry name" value="DISEASE RESISTANCE PROTEIN RGA3"/>
    <property type="match status" value="1"/>
</dbReference>
<dbReference type="PANTHER" id="PTHR36766">
    <property type="entry name" value="PLANT BROAD-SPECTRUM MILDEW RESISTANCE PROTEIN RPW8"/>
    <property type="match status" value="1"/>
</dbReference>
<dbReference type="EMBL" id="CM001219">
    <property type="protein sequence ID" value="AES69112.1"/>
    <property type="molecule type" value="Genomic_DNA"/>
</dbReference>
<feature type="domain" description="NB-ARC" evidence="6">
    <location>
        <begin position="177"/>
        <end position="350"/>
    </location>
</feature>
<evidence type="ECO:0000259" key="7">
    <source>
        <dbReference type="Pfam" id="PF18052"/>
    </source>
</evidence>
<dbReference type="InterPro" id="IPR058922">
    <property type="entry name" value="WHD_DRP"/>
</dbReference>
<dbReference type="OrthoDB" id="1408525at2759"/>
<dbReference type="InterPro" id="IPR041118">
    <property type="entry name" value="Rx_N"/>
</dbReference>